<proteinExistence type="predicted"/>
<dbReference type="GO" id="GO:0051536">
    <property type="term" value="F:iron-sulfur cluster binding"/>
    <property type="evidence" value="ECO:0007669"/>
    <property type="project" value="UniProtKB-KW"/>
</dbReference>
<organism evidence="7 8">
    <name type="scientific">Geodermatophilus sabuli</name>
    <dbReference type="NCBI Taxonomy" id="1564158"/>
    <lineage>
        <taxon>Bacteria</taxon>
        <taxon>Bacillati</taxon>
        <taxon>Actinomycetota</taxon>
        <taxon>Actinomycetes</taxon>
        <taxon>Geodermatophilales</taxon>
        <taxon>Geodermatophilaceae</taxon>
        <taxon>Geodermatophilus</taxon>
    </lineage>
</organism>
<dbReference type="PANTHER" id="PTHR11228">
    <property type="entry name" value="RADICAL SAM DOMAIN PROTEIN"/>
    <property type="match status" value="1"/>
</dbReference>
<dbReference type="SFLD" id="SFLDG01067">
    <property type="entry name" value="SPASM/twitch_domain_containing"/>
    <property type="match status" value="1"/>
</dbReference>
<dbReference type="OrthoDB" id="9782387at2"/>
<evidence type="ECO:0000256" key="4">
    <source>
        <dbReference type="ARBA" id="ARBA00023014"/>
    </source>
</evidence>
<evidence type="ECO:0000256" key="5">
    <source>
        <dbReference type="SAM" id="MobiDB-lite"/>
    </source>
</evidence>
<accession>A0A285EBX5</accession>
<dbReference type="InterPro" id="IPR013785">
    <property type="entry name" value="Aldolase_TIM"/>
</dbReference>
<keyword evidence="8" id="KW-1185">Reference proteome</keyword>
<dbReference type="PANTHER" id="PTHR11228:SF7">
    <property type="entry name" value="PQQA PEPTIDE CYCLASE"/>
    <property type="match status" value="1"/>
</dbReference>
<dbReference type="GO" id="GO:0046872">
    <property type="term" value="F:metal ion binding"/>
    <property type="evidence" value="ECO:0007669"/>
    <property type="project" value="UniProtKB-KW"/>
</dbReference>
<protein>
    <submittedName>
        <fullName evidence="7">Radical SAM superfamily enzyme, MoaA/NifB/PqqE/SkfB family</fullName>
    </submittedName>
</protein>
<name>A0A285EBX5_9ACTN</name>
<dbReference type="InterPro" id="IPR058240">
    <property type="entry name" value="rSAM_sf"/>
</dbReference>
<reference evidence="7 8" key="1">
    <citation type="submission" date="2017-09" db="EMBL/GenBank/DDBJ databases">
        <authorList>
            <person name="Ehlers B."/>
            <person name="Leendertz F.H."/>
        </authorList>
    </citation>
    <scope>NUCLEOTIDE SEQUENCE [LARGE SCALE GENOMIC DNA]</scope>
    <source>
        <strain evidence="7 8">DSM 46844</strain>
    </source>
</reference>
<dbReference type="EMBL" id="OBDO01000004">
    <property type="protein sequence ID" value="SNX96632.1"/>
    <property type="molecule type" value="Genomic_DNA"/>
</dbReference>
<dbReference type="InterPro" id="IPR050377">
    <property type="entry name" value="Radical_SAM_PqqE_MftC-like"/>
</dbReference>
<sequence>MTIAPPTHIVWDITYTCPLRCTHCYSESGRRPSRQLSHEDILRVADRIISLRPEGVGLAGGEGLVVKGVFEAVDRIISAGVDVYLYTSGWPLRGASMLREITRLRPRVHVSVDGATPEVHDRIRGRAGAFDRAMLALGLLDDAARESRLAGGPPLEFGVDATIVRSSFPQLEAFCTDLAPRFPEMQFLSLSAVVPSGLASRTGFVSHELLADEQADALGSRALRARLRTLAPPSVELMTSDNRAMGMHPDLVAAGKVFRACAIEPDGQVRAMCIYEGTVGNILTEDPALLWERAVARWSDPVVVETLTPVRTMDQWAAAARRLDEHFGSEEDRVRIGQRPEFPEPAGV</sequence>
<dbReference type="CDD" id="cd01335">
    <property type="entry name" value="Radical_SAM"/>
    <property type="match status" value="1"/>
</dbReference>
<dbReference type="AlphaFoldDB" id="A0A285EBX5"/>
<evidence type="ECO:0000256" key="3">
    <source>
        <dbReference type="ARBA" id="ARBA00023004"/>
    </source>
</evidence>
<gene>
    <name evidence="7" type="ORF">SAMN06893097_104347</name>
</gene>
<dbReference type="Pfam" id="PF04055">
    <property type="entry name" value="Radical_SAM"/>
    <property type="match status" value="1"/>
</dbReference>
<dbReference type="SUPFAM" id="SSF102114">
    <property type="entry name" value="Radical SAM enzymes"/>
    <property type="match status" value="1"/>
</dbReference>
<dbReference type="GO" id="GO:0003824">
    <property type="term" value="F:catalytic activity"/>
    <property type="evidence" value="ECO:0007669"/>
    <property type="project" value="InterPro"/>
</dbReference>
<evidence type="ECO:0000256" key="2">
    <source>
        <dbReference type="ARBA" id="ARBA00022723"/>
    </source>
</evidence>
<dbReference type="SFLD" id="SFLDS00029">
    <property type="entry name" value="Radical_SAM"/>
    <property type="match status" value="1"/>
</dbReference>
<evidence type="ECO:0000313" key="7">
    <source>
        <dbReference type="EMBL" id="SNX96632.1"/>
    </source>
</evidence>
<keyword evidence="2" id="KW-0479">Metal-binding</keyword>
<keyword evidence="1" id="KW-0949">S-adenosyl-L-methionine</keyword>
<dbReference type="Proteomes" id="UP000219514">
    <property type="component" value="Unassembled WGS sequence"/>
</dbReference>
<evidence type="ECO:0000313" key="8">
    <source>
        <dbReference type="Proteomes" id="UP000219514"/>
    </source>
</evidence>
<evidence type="ECO:0000256" key="1">
    <source>
        <dbReference type="ARBA" id="ARBA00022691"/>
    </source>
</evidence>
<dbReference type="InterPro" id="IPR007197">
    <property type="entry name" value="rSAM"/>
</dbReference>
<evidence type="ECO:0000259" key="6">
    <source>
        <dbReference type="PROSITE" id="PS51918"/>
    </source>
</evidence>
<keyword evidence="3" id="KW-0408">Iron</keyword>
<dbReference type="Gene3D" id="3.20.20.70">
    <property type="entry name" value="Aldolase class I"/>
    <property type="match status" value="1"/>
</dbReference>
<feature type="region of interest" description="Disordered" evidence="5">
    <location>
        <begin position="329"/>
        <end position="348"/>
    </location>
</feature>
<dbReference type="RefSeq" id="WP_097206624.1">
    <property type="nucleotide sequence ID" value="NZ_JACHXB010000002.1"/>
</dbReference>
<feature type="domain" description="Radical SAM core" evidence="6">
    <location>
        <begin position="3"/>
        <end position="233"/>
    </location>
</feature>
<dbReference type="PROSITE" id="PS51918">
    <property type="entry name" value="RADICAL_SAM"/>
    <property type="match status" value="1"/>
</dbReference>
<keyword evidence="4" id="KW-0411">Iron-sulfur</keyword>